<feature type="transmembrane region" description="Helical" evidence="5">
    <location>
        <begin position="174"/>
        <end position="194"/>
    </location>
</feature>
<feature type="transmembrane region" description="Helical" evidence="5">
    <location>
        <begin position="143"/>
        <end position="162"/>
    </location>
</feature>
<keyword evidence="8" id="KW-1185">Reference proteome</keyword>
<dbReference type="InterPro" id="IPR037185">
    <property type="entry name" value="EmrE-like"/>
</dbReference>
<dbReference type="AlphaFoldDB" id="A0AA48KIR8"/>
<evidence type="ECO:0000313" key="8">
    <source>
        <dbReference type="Proteomes" id="UP001337723"/>
    </source>
</evidence>
<keyword evidence="4 5" id="KW-0472">Membrane</keyword>
<keyword evidence="3 5" id="KW-1133">Transmembrane helix</keyword>
<dbReference type="PANTHER" id="PTHR32322">
    <property type="entry name" value="INNER MEMBRANE TRANSPORTER"/>
    <property type="match status" value="1"/>
</dbReference>
<feature type="domain" description="EamA" evidence="6">
    <location>
        <begin position="151"/>
        <end position="274"/>
    </location>
</feature>
<feature type="transmembrane region" description="Helical" evidence="5">
    <location>
        <begin position="119"/>
        <end position="137"/>
    </location>
</feature>
<evidence type="ECO:0000256" key="4">
    <source>
        <dbReference type="ARBA" id="ARBA00023136"/>
    </source>
</evidence>
<accession>A0AA48KIR8</accession>
<evidence type="ECO:0000256" key="1">
    <source>
        <dbReference type="ARBA" id="ARBA00004141"/>
    </source>
</evidence>
<dbReference type="EMBL" id="AP027266">
    <property type="protein sequence ID" value="BDW86112.1"/>
    <property type="molecule type" value="Genomic_DNA"/>
</dbReference>
<evidence type="ECO:0000256" key="2">
    <source>
        <dbReference type="ARBA" id="ARBA00022692"/>
    </source>
</evidence>
<feature type="transmembrane region" description="Helical" evidence="5">
    <location>
        <begin position="36"/>
        <end position="54"/>
    </location>
</feature>
<keyword evidence="2 5" id="KW-0812">Transmembrane</keyword>
<name>A0AA48KIR8_9RHOB</name>
<feature type="transmembrane region" description="Helical" evidence="5">
    <location>
        <begin position="66"/>
        <end position="86"/>
    </location>
</feature>
<dbReference type="PANTHER" id="PTHR32322:SF9">
    <property type="entry name" value="AMINO-ACID METABOLITE EFFLUX PUMP-RELATED"/>
    <property type="match status" value="1"/>
</dbReference>
<dbReference type="SUPFAM" id="SSF103481">
    <property type="entry name" value="Multidrug resistance efflux transporter EmrE"/>
    <property type="match status" value="2"/>
</dbReference>
<feature type="transmembrane region" description="Helical" evidence="5">
    <location>
        <begin position="92"/>
        <end position="110"/>
    </location>
</feature>
<evidence type="ECO:0000313" key="7">
    <source>
        <dbReference type="EMBL" id="BDW86112.1"/>
    </source>
</evidence>
<feature type="transmembrane region" description="Helical" evidence="5">
    <location>
        <begin position="230"/>
        <end position="254"/>
    </location>
</feature>
<dbReference type="Proteomes" id="UP001337723">
    <property type="component" value="Chromosome"/>
</dbReference>
<proteinExistence type="predicted"/>
<reference evidence="7 8" key="1">
    <citation type="submission" date="2023-01" db="EMBL/GenBank/DDBJ databases">
        <title>Complete genome sequence of Roseicyclus marinus strain Dej080120_10.</title>
        <authorList>
            <person name="Ueki S."/>
            <person name="Maruyama F."/>
        </authorList>
    </citation>
    <scope>NUCLEOTIDE SEQUENCE [LARGE SCALE GENOMIC DNA]</scope>
    <source>
        <strain evidence="7 8">Dej080120_10</strain>
    </source>
</reference>
<dbReference type="Pfam" id="PF00892">
    <property type="entry name" value="EamA"/>
    <property type="match status" value="1"/>
</dbReference>
<organism evidence="7 8">
    <name type="scientific">Roseicyclus marinus</name>
    <dbReference type="NCBI Taxonomy" id="2161673"/>
    <lineage>
        <taxon>Bacteria</taxon>
        <taxon>Pseudomonadati</taxon>
        <taxon>Pseudomonadota</taxon>
        <taxon>Alphaproteobacteria</taxon>
        <taxon>Rhodobacterales</taxon>
        <taxon>Roseobacteraceae</taxon>
        <taxon>Roseicyclus</taxon>
    </lineage>
</organism>
<dbReference type="KEGG" id="rmai:MACH21_22890"/>
<gene>
    <name evidence="7" type="ORF">MACH21_22890</name>
</gene>
<dbReference type="InterPro" id="IPR050638">
    <property type="entry name" value="AA-Vitamin_Transporters"/>
</dbReference>
<evidence type="ECO:0000256" key="5">
    <source>
        <dbReference type="SAM" id="Phobius"/>
    </source>
</evidence>
<protein>
    <recommendedName>
        <fullName evidence="6">EamA domain-containing protein</fullName>
    </recommendedName>
</protein>
<dbReference type="RefSeq" id="WP_338272009.1">
    <property type="nucleotide sequence ID" value="NZ_AP027266.1"/>
</dbReference>
<comment type="subcellular location">
    <subcellularLocation>
        <location evidence="1">Membrane</location>
        <topology evidence="1">Multi-pass membrane protein</topology>
    </subcellularLocation>
</comment>
<dbReference type="GO" id="GO:0016020">
    <property type="term" value="C:membrane"/>
    <property type="evidence" value="ECO:0007669"/>
    <property type="project" value="UniProtKB-SubCell"/>
</dbReference>
<feature type="transmembrane region" description="Helical" evidence="5">
    <location>
        <begin position="200"/>
        <end position="223"/>
    </location>
</feature>
<sequence length="288" mass="29017">MKLVALTALVMVAFAANSVLNRAAVGAGQIGALDFALVRAVAGAALLVLLIRLRHGSLPLLQPRRMLGGLMLTTYLVGFSLAYLAMDAGLGALILFGGVQVTMFAGALALGERPPARRWIGAALALSGLAWLVWPGGAVSLPLWAVGSMGFAALGWGIYSLIGRGSSDPLGDTGAAFVWATVAGFVALLVQSGGSPVNDATWAGLALAVTSGAVTSGLGYALWYEVLPRIGASVAGLVQLSVPVIAALGGVIFLSEAPSLRMLGAGALVLGGIAWGLWPQRTSGSSAS</sequence>
<feature type="transmembrane region" description="Helical" evidence="5">
    <location>
        <begin position="260"/>
        <end position="278"/>
    </location>
</feature>
<evidence type="ECO:0000259" key="6">
    <source>
        <dbReference type="Pfam" id="PF00892"/>
    </source>
</evidence>
<dbReference type="InterPro" id="IPR000620">
    <property type="entry name" value="EamA_dom"/>
</dbReference>
<evidence type="ECO:0000256" key="3">
    <source>
        <dbReference type="ARBA" id="ARBA00022989"/>
    </source>
</evidence>